<evidence type="ECO:0000256" key="1">
    <source>
        <dbReference type="SAM" id="MobiDB-lite"/>
    </source>
</evidence>
<feature type="compositionally biased region" description="Basic and acidic residues" evidence="1">
    <location>
        <begin position="62"/>
        <end position="80"/>
    </location>
</feature>
<dbReference type="EMBL" id="VTOW01000003">
    <property type="protein sequence ID" value="NKE72426.1"/>
    <property type="molecule type" value="Genomic_DNA"/>
</dbReference>
<evidence type="ECO:0000313" key="3">
    <source>
        <dbReference type="Proteomes" id="UP000534783"/>
    </source>
</evidence>
<organism evidence="2 3">
    <name type="scientific">Candidatus Manganitrophus noduliformans</name>
    <dbReference type="NCBI Taxonomy" id="2606439"/>
    <lineage>
        <taxon>Bacteria</taxon>
        <taxon>Pseudomonadati</taxon>
        <taxon>Nitrospirota</taxon>
        <taxon>Nitrospiria</taxon>
        <taxon>Candidatus Troglogloeales</taxon>
        <taxon>Candidatus Manganitrophaceae</taxon>
        <taxon>Candidatus Manganitrophus</taxon>
    </lineage>
</organism>
<protein>
    <recommendedName>
        <fullName evidence="4">Lipoprotein</fullName>
    </recommendedName>
</protein>
<proteinExistence type="predicted"/>
<feature type="region of interest" description="Disordered" evidence="1">
    <location>
        <begin position="42"/>
        <end position="80"/>
    </location>
</feature>
<sequence length="80" mass="9040">MKAEQLFFSKAKSAALLLVFLLIVSTITGCRVKIAGDDYIVGPFPTSNRGKEDQNRNVQEPAPRKMETKIEDKEDKDKNR</sequence>
<reference evidence="2 3" key="1">
    <citation type="journal article" date="2020" name="Nature">
        <title>Bacterial chemolithoautotrophy via manganese oxidation.</title>
        <authorList>
            <person name="Yu H."/>
            <person name="Leadbetter J.R."/>
        </authorList>
    </citation>
    <scope>NUCLEOTIDE SEQUENCE [LARGE SCALE GENOMIC DNA]</scope>
    <source>
        <strain evidence="2 3">Mn-1</strain>
    </source>
</reference>
<evidence type="ECO:0000313" key="2">
    <source>
        <dbReference type="EMBL" id="NKE72426.1"/>
    </source>
</evidence>
<comment type="caution">
    <text evidence="2">The sequence shown here is derived from an EMBL/GenBank/DDBJ whole genome shotgun (WGS) entry which is preliminary data.</text>
</comment>
<name>A0A7X6ICD0_9BACT</name>
<accession>A0A7X6ICD0</accession>
<gene>
    <name evidence="2" type="ORF">MNODULE_16870</name>
</gene>
<dbReference type="Proteomes" id="UP000534783">
    <property type="component" value="Unassembled WGS sequence"/>
</dbReference>
<dbReference type="PROSITE" id="PS51257">
    <property type="entry name" value="PROKAR_LIPOPROTEIN"/>
    <property type="match status" value="1"/>
</dbReference>
<keyword evidence="3" id="KW-1185">Reference proteome</keyword>
<dbReference type="AlphaFoldDB" id="A0A7X6ICD0"/>
<evidence type="ECO:0008006" key="4">
    <source>
        <dbReference type="Google" id="ProtNLM"/>
    </source>
</evidence>
<dbReference type="RefSeq" id="WP_168062050.1">
    <property type="nucleotide sequence ID" value="NZ_VTOW01000003.1"/>
</dbReference>